<feature type="non-terminal residue" evidence="9">
    <location>
        <position position="261"/>
    </location>
</feature>
<feature type="transmembrane region" description="Helical" evidence="7">
    <location>
        <begin position="220"/>
        <end position="240"/>
    </location>
</feature>
<evidence type="ECO:0000259" key="8">
    <source>
        <dbReference type="Pfam" id="PF01529"/>
    </source>
</evidence>
<protein>
    <recommendedName>
        <fullName evidence="7">Palmitoyltransferase</fullName>
        <ecNumber evidence="7">2.3.1.225</ecNumber>
    </recommendedName>
</protein>
<dbReference type="Proteomes" id="UP000192247">
    <property type="component" value="Unassembled WGS sequence"/>
</dbReference>
<evidence type="ECO:0000256" key="4">
    <source>
        <dbReference type="ARBA" id="ARBA00022989"/>
    </source>
</evidence>
<dbReference type="EC" id="2.3.1.225" evidence="7"/>
<dbReference type="GO" id="GO:0019706">
    <property type="term" value="F:protein-cysteine S-palmitoyltransferase activity"/>
    <property type="evidence" value="ECO:0007669"/>
    <property type="project" value="UniProtKB-EC"/>
</dbReference>
<name>A0A1V9X730_9ACAR</name>
<organism evidence="9 10">
    <name type="scientific">Tropilaelaps mercedesae</name>
    <dbReference type="NCBI Taxonomy" id="418985"/>
    <lineage>
        <taxon>Eukaryota</taxon>
        <taxon>Metazoa</taxon>
        <taxon>Ecdysozoa</taxon>
        <taxon>Arthropoda</taxon>
        <taxon>Chelicerata</taxon>
        <taxon>Arachnida</taxon>
        <taxon>Acari</taxon>
        <taxon>Parasitiformes</taxon>
        <taxon>Mesostigmata</taxon>
        <taxon>Gamasina</taxon>
        <taxon>Dermanyssoidea</taxon>
        <taxon>Laelapidae</taxon>
        <taxon>Tropilaelaps</taxon>
    </lineage>
</organism>
<comment type="catalytic activity">
    <reaction evidence="7">
        <text>L-cysteinyl-[protein] + hexadecanoyl-CoA = S-hexadecanoyl-L-cysteinyl-[protein] + CoA</text>
        <dbReference type="Rhea" id="RHEA:36683"/>
        <dbReference type="Rhea" id="RHEA-COMP:10131"/>
        <dbReference type="Rhea" id="RHEA-COMP:11032"/>
        <dbReference type="ChEBI" id="CHEBI:29950"/>
        <dbReference type="ChEBI" id="CHEBI:57287"/>
        <dbReference type="ChEBI" id="CHEBI:57379"/>
        <dbReference type="ChEBI" id="CHEBI:74151"/>
        <dbReference type="EC" id="2.3.1.225"/>
    </reaction>
</comment>
<dbReference type="EMBL" id="MNPL01021927">
    <property type="protein sequence ID" value="OQR69173.1"/>
    <property type="molecule type" value="Genomic_DNA"/>
</dbReference>
<keyword evidence="3 7" id="KW-0812">Transmembrane</keyword>
<comment type="domain">
    <text evidence="7">The DHHC domain is required for palmitoyltransferase activity.</text>
</comment>
<keyword evidence="10" id="KW-1185">Reference proteome</keyword>
<keyword evidence="4 7" id="KW-1133">Transmembrane helix</keyword>
<feature type="domain" description="Palmitoyltransferase DHHC" evidence="8">
    <location>
        <begin position="134"/>
        <end position="256"/>
    </location>
</feature>
<keyword evidence="6 7" id="KW-0012">Acyltransferase</keyword>
<accession>A0A1V9X730</accession>
<dbReference type="GO" id="GO:0016020">
    <property type="term" value="C:membrane"/>
    <property type="evidence" value="ECO:0007669"/>
    <property type="project" value="UniProtKB-SubCell"/>
</dbReference>
<evidence type="ECO:0000256" key="3">
    <source>
        <dbReference type="ARBA" id="ARBA00022692"/>
    </source>
</evidence>
<keyword evidence="2 7" id="KW-0808">Transferase</keyword>
<feature type="transmembrane region" description="Helical" evidence="7">
    <location>
        <begin position="60"/>
        <end position="80"/>
    </location>
</feature>
<sequence length="261" mass="30705">MISSSIGTAYVEDEKDRTYLQTLYANWGTVLTMALVVVWGGIYVFLFLVVHVTYEQTNTFVGIVVPFLVLLGMLLWSFFLTSLTSPRPIPLQYKLTDVEWEAFERLVESPSTQEEFVSRLVSERQLFMMGPNRQINVCRSCRQLKPDRTHHCRRCKMCVMRMDHHCPWFNNCIHFHNYHSFFCTLFYTGLTFAYVVVTVLLFYTIKFKWQLSSLAYYEPVLILVAVSTLCCLMVMSFFFYHMYLSAKNRTHIENLSSDQKQ</sequence>
<evidence type="ECO:0000313" key="10">
    <source>
        <dbReference type="Proteomes" id="UP000192247"/>
    </source>
</evidence>
<dbReference type="InterPro" id="IPR036259">
    <property type="entry name" value="MFS_trans_sf"/>
</dbReference>
<dbReference type="InterPro" id="IPR001594">
    <property type="entry name" value="Palmitoyltrfase_DHHC"/>
</dbReference>
<gene>
    <name evidence="9" type="ORF">BIW11_04425</name>
</gene>
<proteinExistence type="inferred from homology"/>
<evidence type="ECO:0000256" key="1">
    <source>
        <dbReference type="ARBA" id="ARBA00004141"/>
    </source>
</evidence>
<dbReference type="PANTHER" id="PTHR12246">
    <property type="entry name" value="PALMITOYLTRANSFERASE ZDHHC16"/>
    <property type="match status" value="1"/>
</dbReference>
<dbReference type="STRING" id="418985.A0A1V9X730"/>
<dbReference type="OrthoDB" id="9909019at2759"/>
<comment type="similarity">
    <text evidence="7">Belongs to the DHHC palmitoyltransferase family.</text>
</comment>
<feature type="transmembrane region" description="Helical" evidence="7">
    <location>
        <begin position="24"/>
        <end position="54"/>
    </location>
</feature>
<evidence type="ECO:0000256" key="2">
    <source>
        <dbReference type="ARBA" id="ARBA00022679"/>
    </source>
</evidence>
<dbReference type="SUPFAM" id="SSF103473">
    <property type="entry name" value="MFS general substrate transporter"/>
    <property type="match status" value="1"/>
</dbReference>
<dbReference type="InParanoid" id="A0A1V9X730"/>
<dbReference type="AlphaFoldDB" id="A0A1V9X730"/>
<evidence type="ECO:0000256" key="6">
    <source>
        <dbReference type="ARBA" id="ARBA00023315"/>
    </source>
</evidence>
<comment type="caution">
    <text evidence="9">The sequence shown here is derived from an EMBL/GenBank/DDBJ whole genome shotgun (WGS) entry which is preliminary data.</text>
</comment>
<evidence type="ECO:0000313" key="9">
    <source>
        <dbReference type="EMBL" id="OQR69173.1"/>
    </source>
</evidence>
<comment type="subcellular location">
    <subcellularLocation>
        <location evidence="1">Membrane</location>
        <topology evidence="1">Multi-pass membrane protein</topology>
    </subcellularLocation>
</comment>
<dbReference type="Pfam" id="PF01529">
    <property type="entry name" value="DHHC"/>
    <property type="match status" value="1"/>
</dbReference>
<feature type="transmembrane region" description="Helical" evidence="7">
    <location>
        <begin position="185"/>
        <end position="205"/>
    </location>
</feature>
<keyword evidence="5 7" id="KW-0472">Membrane</keyword>
<evidence type="ECO:0000256" key="5">
    <source>
        <dbReference type="ARBA" id="ARBA00023136"/>
    </source>
</evidence>
<dbReference type="InterPro" id="IPR039859">
    <property type="entry name" value="PFA4/ZDH16/20/ERF2-like"/>
</dbReference>
<evidence type="ECO:0000256" key="7">
    <source>
        <dbReference type="RuleBase" id="RU079119"/>
    </source>
</evidence>
<reference evidence="9 10" key="1">
    <citation type="journal article" date="2017" name="Gigascience">
        <title>Draft genome of the honey bee ectoparasitic mite, Tropilaelaps mercedesae, is shaped by the parasitic life history.</title>
        <authorList>
            <person name="Dong X."/>
            <person name="Armstrong S.D."/>
            <person name="Xia D."/>
            <person name="Makepeace B.L."/>
            <person name="Darby A.C."/>
            <person name="Kadowaki T."/>
        </authorList>
    </citation>
    <scope>NUCLEOTIDE SEQUENCE [LARGE SCALE GENOMIC DNA]</scope>
    <source>
        <strain evidence="9">Wuxi-XJTLU</strain>
    </source>
</reference>
<dbReference type="PROSITE" id="PS50216">
    <property type="entry name" value="DHHC"/>
    <property type="match status" value="1"/>
</dbReference>